<dbReference type="Proteomes" id="UP001295740">
    <property type="component" value="Unassembled WGS sequence"/>
</dbReference>
<comment type="caution">
    <text evidence="2">The sequence shown here is derived from an EMBL/GenBank/DDBJ whole genome shotgun (WGS) entry which is preliminary data.</text>
</comment>
<sequence>MTIIQVAEPLQFTQSIPSPLESATLTASPDGATGVPDRKTRSPSKPSPIFSSQRDFKIAILRAEGNEAVPVHISVLSADSRFFRQQRVLLRSQKLSVFGLSGGPDAVKAPLLRDYARLVYQFAFSGSVGGGCERTSGSMSSGSGSDTCPGSSGSGNDEGQQLQHMALDWLWHQADDENESDKNDDKNTNITNTLPYLSLDRALALYRLCARFEHVDLPDILAAEIERRLRTISAPLTTPRDTGDALDASDRAIVTCLQRYFDDCSGHEDEDRLADAVVDAFCRITPGKYLDLMGEGELGAGFLRAISMGLARRIELLEGED</sequence>
<dbReference type="AlphaFoldDB" id="A0AAI8YPV8"/>
<dbReference type="EMBL" id="CAUWAG010000020">
    <property type="protein sequence ID" value="CAJ2512753.1"/>
    <property type="molecule type" value="Genomic_DNA"/>
</dbReference>
<proteinExistence type="predicted"/>
<feature type="region of interest" description="Disordered" evidence="1">
    <location>
        <begin position="133"/>
        <end position="159"/>
    </location>
</feature>
<gene>
    <name evidence="2" type="ORF">KHLLAP_LOCUS13221</name>
</gene>
<accession>A0AAI8YPV8</accession>
<feature type="compositionally biased region" description="Low complexity" evidence="1">
    <location>
        <begin position="136"/>
        <end position="145"/>
    </location>
</feature>
<organism evidence="2 3">
    <name type="scientific">Anthostomella pinea</name>
    <dbReference type="NCBI Taxonomy" id="933095"/>
    <lineage>
        <taxon>Eukaryota</taxon>
        <taxon>Fungi</taxon>
        <taxon>Dikarya</taxon>
        <taxon>Ascomycota</taxon>
        <taxon>Pezizomycotina</taxon>
        <taxon>Sordariomycetes</taxon>
        <taxon>Xylariomycetidae</taxon>
        <taxon>Xylariales</taxon>
        <taxon>Xylariaceae</taxon>
        <taxon>Anthostomella</taxon>
    </lineage>
</organism>
<protein>
    <submittedName>
        <fullName evidence="2">Uu.00g008720.m01.CDS01</fullName>
    </submittedName>
</protein>
<evidence type="ECO:0000313" key="2">
    <source>
        <dbReference type="EMBL" id="CAJ2512753.1"/>
    </source>
</evidence>
<evidence type="ECO:0000313" key="3">
    <source>
        <dbReference type="Proteomes" id="UP001295740"/>
    </source>
</evidence>
<name>A0AAI8YPV8_9PEZI</name>
<feature type="compositionally biased region" description="Polar residues" evidence="1">
    <location>
        <begin position="146"/>
        <end position="159"/>
    </location>
</feature>
<reference evidence="2" key="1">
    <citation type="submission" date="2023-10" db="EMBL/GenBank/DDBJ databases">
        <authorList>
            <person name="Hackl T."/>
        </authorList>
    </citation>
    <scope>NUCLEOTIDE SEQUENCE</scope>
</reference>
<feature type="region of interest" description="Disordered" evidence="1">
    <location>
        <begin position="21"/>
        <end position="49"/>
    </location>
</feature>
<evidence type="ECO:0000256" key="1">
    <source>
        <dbReference type="SAM" id="MobiDB-lite"/>
    </source>
</evidence>
<keyword evidence="3" id="KW-1185">Reference proteome</keyword>